<evidence type="ECO:0000256" key="8">
    <source>
        <dbReference type="ARBA" id="ARBA00023004"/>
    </source>
</evidence>
<comment type="cofactor">
    <cofactor evidence="2">
        <name>[4Fe-4S] cluster</name>
        <dbReference type="ChEBI" id="CHEBI:49883"/>
    </cofactor>
</comment>
<evidence type="ECO:0000256" key="7">
    <source>
        <dbReference type="ARBA" id="ARBA00023002"/>
    </source>
</evidence>
<dbReference type="SUPFAM" id="SSF51971">
    <property type="entry name" value="Nucleotide-binding domain"/>
    <property type="match status" value="1"/>
</dbReference>
<dbReference type="RefSeq" id="WP_194555618.1">
    <property type="nucleotide sequence ID" value="NZ_JADKMY010000001.1"/>
</dbReference>
<evidence type="ECO:0000256" key="3">
    <source>
        <dbReference type="ARBA" id="ARBA00011048"/>
    </source>
</evidence>
<keyword evidence="5" id="KW-0288">FMN</keyword>
<evidence type="ECO:0000259" key="10">
    <source>
        <dbReference type="Pfam" id="PF00724"/>
    </source>
</evidence>
<protein>
    <submittedName>
        <fullName evidence="12">NADPH-dependent 2,4-dienoyl-CoA reductase</fullName>
    </submittedName>
</protein>
<evidence type="ECO:0000256" key="6">
    <source>
        <dbReference type="ARBA" id="ARBA00022723"/>
    </source>
</evidence>
<evidence type="ECO:0000259" key="11">
    <source>
        <dbReference type="Pfam" id="PF07992"/>
    </source>
</evidence>
<dbReference type="InterPro" id="IPR023753">
    <property type="entry name" value="FAD/NAD-binding_dom"/>
</dbReference>
<evidence type="ECO:0000313" key="13">
    <source>
        <dbReference type="Proteomes" id="UP000635902"/>
    </source>
</evidence>
<name>A0ABR9ZH47_9CORY</name>
<evidence type="ECO:0000256" key="1">
    <source>
        <dbReference type="ARBA" id="ARBA00001917"/>
    </source>
</evidence>
<keyword evidence="9" id="KW-0411">Iron-sulfur</keyword>
<dbReference type="PRINTS" id="PR00368">
    <property type="entry name" value="FADPNR"/>
</dbReference>
<dbReference type="SUPFAM" id="SSF51905">
    <property type="entry name" value="FAD/NAD(P)-binding domain"/>
    <property type="match status" value="1"/>
</dbReference>
<dbReference type="Pfam" id="PF07992">
    <property type="entry name" value="Pyr_redox_2"/>
    <property type="match status" value="1"/>
</dbReference>
<dbReference type="InterPro" id="IPR051793">
    <property type="entry name" value="NADH:flavin_oxidoreductase"/>
</dbReference>
<accession>A0ABR9ZH47</accession>
<evidence type="ECO:0000256" key="5">
    <source>
        <dbReference type="ARBA" id="ARBA00022643"/>
    </source>
</evidence>
<comment type="cofactor">
    <cofactor evidence="1">
        <name>FMN</name>
        <dbReference type="ChEBI" id="CHEBI:58210"/>
    </cofactor>
</comment>
<comment type="caution">
    <text evidence="12">The sequence shown here is derived from an EMBL/GenBank/DDBJ whole genome shotgun (WGS) entry which is preliminary data.</text>
</comment>
<evidence type="ECO:0000313" key="12">
    <source>
        <dbReference type="EMBL" id="MBF4552733.1"/>
    </source>
</evidence>
<keyword evidence="7" id="KW-0560">Oxidoreductase</keyword>
<keyword evidence="4" id="KW-0285">Flavoprotein</keyword>
<dbReference type="InterPro" id="IPR013785">
    <property type="entry name" value="Aldolase_TIM"/>
</dbReference>
<dbReference type="CDD" id="cd02930">
    <property type="entry name" value="DCR_FMN"/>
    <property type="match status" value="1"/>
</dbReference>
<dbReference type="EMBL" id="JADKMY010000001">
    <property type="protein sequence ID" value="MBF4552733.1"/>
    <property type="molecule type" value="Genomic_DNA"/>
</dbReference>
<dbReference type="Gene3D" id="3.40.50.720">
    <property type="entry name" value="NAD(P)-binding Rossmann-like Domain"/>
    <property type="match status" value="1"/>
</dbReference>
<evidence type="ECO:0000256" key="2">
    <source>
        <dbReference type="ARBA" id="ARBA00001966"/>
    </source>
</evidence>
<reference evidence="12 13" key="1">
    <citation type="submission" date="2020-10" db="EMBL/GenBank/DDBJ databases">
        <title>Novel species in genus Corynebacterium.</title>
        <authorList>
            <person name="Zhang G."/>
        </authorList>
    </citation>
    <scope>NUCLEOTIDE SEQUENCE [LARGE SCALE GENOMIC DNA]</scope>
    <source>
        <strain evidence="12 13">DSM 45110</strain>
    </source>
</reference>
<feature type="domain" description="NADH:flavin oxidoreductase/NADH oxidase N-terminal" evidence="10">
    <location>
        <begin position="7"/>
        <end position="328"/>
    </location>
</feature>
<dbReference type="Gene3D" id="3.50.50.60">
    <property type="entry name" value="FAD/NAD(P)-binding domain"/>
    <property type="match status" value="1"/>
</dbReference>
<keyword evidence="13" id="KW-1185">Reference proteome</keyword>
<sequence>MVDYPHLLEPLDLGFTTLKNRVIMGSMHTGLEDSLHYVEDQAAFFAARASAGLMITGGYAPSQSGVVKPFGSTMTSKRQARAHRRITDAVHEKGGKIALQLLHTGRYAYAPWSVAPSAIKSPITPFSPREMSEKAVEKEIQNYAKSAKLAEEAGYDGVEIMGSEGYLINQFLAPRTNKRSDKWGGTPDNRRRFAREVVKAVRAAVGENFIIVFRLSMIDLVPEGQTPEEILALAREIQDAGATIINSGIGWHEARIPTIVTSVPRAAFSEFTAEVRKSVDIPVVASNRINDPETAENLLANEKADLISMARPFLADPDFVTKAAEGRAAAINTCIACNQACLDHTFENKRASCLVNPRACHERSLVLLPSPTRRRVAVVGAGPAGLAAAVSAAERNFDVTLFESQDHIGGQFALAMEVPGKEEFRETIRYFTTRIAELGIKLQLNTRADVDSLRGFEEVIISTGVSPRVPEIEGVDHPKVMTYAQLLAGEKTAGQKVAVVGAGGIGVDVSEFLAYEKSPTLDLEEWQREWGVDGNNRGGVTKPEVEPSRREIHLMQRKTSKIGRGLNKTTGWVHRASITAKGVNMWTGVTYDKIDDAGIHITHQGETKVVDVDSVVLCTGQESVRTLFDAVQAAGIKAHIVGGADVAAELDAKRAIRQATEAVAALEPQDGAPQPEELPWHLKLQKQLTEKVMG</sequence>
<dbReference type="InterPro" id="IPR001155">
    <property type="entry name" value="OxRdtase_FMN_N"/>
</dbReference>
<evidence type="ECO:0000256" key="4">
    <source>
        <dbReference type="ARBA" id="ARBA00022630"/>
    </source>
</evidence>
<dbReference type="Pfam" id="PF00724">
    <property type="entry name" value="Oxidored_FMN"/>
    <property type="match status" value="1"/>
</dbReference>
<evidence type="ECO:0000256" key="9">
    <source>
        <dbReference type="ARBA" id="ARBA00023014"/>
    </source>
</evidence>
<dbReference type="PANTHER" id="PTHR42917:SF2">
    <property type="entry name" value="2,4-DIENOYL-COA REDUCTASE [(2E)-ENOYL-COA-PRODUCING]"/>
    <property type="match status" value="1"/>
</dbReference>
<dbReference type="SUPFAM" id="SSF51395">
    <property type="entry name" value="FMN-linked oxidoreductases"/>
    <property type="match status" value="1"/>
</dbReference>
<dbReference type="Proteomes" id="UP000635902">
    <property type="component" value="Unassembled WGS sequence"/>
</dbReference>
<feature type="domain" description="FAD/NAD(P)-binding" evidence="11">
    <location>
        <begin position="375"/>
        <end position="638"/>
    </location>
</feature>
<keyword evidence="6" id="KW-0479">Metal-binding</keyword>
<comment type="similarity">
    <text evidence="3">In the N-terminal section; belongs to the NADH:flavin oxidoreductase/NADH oxidase family.</text>
</comment>
<dbReference type="PANTHER" id="PTHR42917">
    <property type="entry name" value="2,4-DIENOYL-COA REDUCTASE"/>
    <property type="match status" value="1"/>
</dbReference>
<proteinExistence type="inferred from homology"/>
<dbReference type="InterPro" id="IPR036188">
    <property type="entry name" value="FAD/NAD-bd_sf"/>
</dbReference>
<gene>
    <name evidence="12" type="ORF">IRY30_01380</name>
</gene>
<dbReference type="Gene3D" id="3.20.20.70">
    <property type="entry name" value="Aldolase class I"/>
    <property type="match status" value="1"/>
</dbReference>
<keyword evidence="8" id="KW-0408">Iron</keyword>
<organism evidence="12 13">
    <name type="scientific">Corynebacterium suicordis DSM 45110</name>
    <dbReference type="NCBI Taxonomy" id="1121369"/>
    <lineage>
        <taxon>Bacteria</taxon>
        <taxon>Bacillati</taxon>
        <taxon>Actinomycetota</taxon>
        <taxon>Actinomycetes</taxon>
        <taxon>Mycobacteriales</taxon>
        <taxon>Corynebacteriaceae</taxon>
        <taxon>Corynebacterium</taxon>
    </lineage>
</organism>